<comment type="caution">
    <text evidence="2">The sequence shown here is derived from an EMBL/GenBank/DDBJ whole genome shotgun (WGS) entry which is preliminary data.</text>
</comment>
<proteinExistence type="predicted"/>
<keyword evidence="3" id="KW-1185">Reference proteome</keyword>
<gene>
    <name evidence="2" type="ORF">Glove_276g53</name>
</gene>
<accession>A0A397I6V0</accession>
<feature type="domain" description="Protein kinase" evidence="1">
    <location>
        <begin position="1"/>
        <end position="250"/>
    </location>
</feature>
<organism evidence="2 3">
    <name type="scientific">Diversispora epigaea</name>
    <dbReference type="NCBI Taxonomy" id="1348612"/>
    <lineage>
        <taxon>Eukaryota</taxon>
        <taxon>Fungi</taxon>
        <taxon>Fungi incertae sedis</taxon>
        <taxon>Mucoromycota</taxon>
        <taxon>Glomeromycotina</taxon>
        <taxon>Glomeromycetes</taxon>
        <taxon>Diversisporales</taxon>
        <taxon>Diversisporaceae</taxon>
        <taxon>Diversispora</taxon>
    </lineage>
</organism>
<sequence length="250" mass="29234">MHYDDEAKAKCGEQFLNIVNFLTKRKIKWNKISKSHLKKMKDDLKWQLKCTDMDDPIIQGIFFPHKQMSKKIFLVQHQCLGPIIDGTYNNIPNVDIVRLTSSDRKNDYVYPKKKIDGRDLKVTVITKSGFCTVRYARWIDGRIVEWDIKNQQWKRYGQQIVMAIHSRAMETYSLISFYGITKVPETPKYMMVLEYVNDFGLSKLIEKNVENHQKINVFGVLPYIAPEVLSVLSGYEEYTKAADVYSFAII</sequence>
<dbReference type="GO" id="GO:0004672">
    <property type="term" value="F:protein kinase activity"/>
    <property type="evidence" value="ECO:0007669"/>
    <property type="project" value="InterPro"/>
</dbReference>
<evidence type="ECO:0000259" key="1">
    <source>
        <dbReference type="PROSITE" id="PS50011"/>
    </source>
</evidence>
<dbReference type="SUPFAM" id="SSF56112">
    <property type="entry name" value="Protein kinase-like (PK-like)"/>
    <property type="match status" value="1"/>
</dbReference>
<protein>
    <recommendedName>
        <fullName evidence="1">Protein kinase domain-containing protein</fullName>
    </recommendedName>
</protein>
<dbReference type="GO" id="GO:0005524">
    <property type="term" value="F:ATP binding"/>
    <property type="evidence" value="ECO:0007669"/>
    <property type="project" value="InterPro"/>
</dbReference>
<evidence type="ECO:0000313" key="2">
    <source>
        <dbReference type="EMBL" id="RHZ69998.1"/>
    </source>
</evidence>
<name>A0A397I6V0_9GLOM</name>
<dbReference type="InterPro" id="IPR000719">
    <property type="entry name" value="Prot_kinase_dom"/>
</dbReference>
<dbReference type="InterPro" id="IPR011009">
    <property type="entry name" value="Kinase-like_dom_sf"/>
</dbReference>
<dbReference type="PROSITE" id="PS50011">
    <property type="entry name" value="PROTEIN_KINASE_DOM"/>
    <property type="match status" value="1"/>
</dbReference>
<dbReference type="AlphaFoldDB" id="A0A397I6V0"/>
<reference evidence="2 3" key="1">
    <citation type="submission" date="2018-08" db="EMBL/GenBank/DDBJ databases">
        <title>Genome and evolution of the arbuscular mycorrhizal fungus Diversispora epigaea (formerly Glomus versiforme) and its bacterial endosymbionts.</title>
        <authorList>
            <person name="Sun X."/>
            <person name="Fei Z."/>
            <person name="Harrison M."/>
        </authorList>
    </citation>
    <scope>NUCLEOTIDE SEQUENCE [LARGE SCALE GENOMIC DNA]</scope>
    <source>
        <strain evidence="2 3">IT104</strain>
    </source>
</reference>
<dbReference type="EMBL" id="PQFF01000253">
    <property type="protein sequence ID" value="RHZ69998.1"/>
    <property type="molecule type" value="Genomic_DNA"/>
</dbReference>
<dbReference type="Gene3D" id="1.10.510.10">
    <property type="entry name" value="Transferase(Phosphotransferase) domain 1"/>
    <property type="match status" value="1"/>
</dbReference>
<evidence type="ECO:0000313" key="3">
    <source>
        <dbReference type="Proteomes" id="UP000266861"/>
    </source>
</evidence>
<dbReference type="Proteomes" id="UP000266861">
    <property type="component" value="Unassembled WGS sequence"/>
</dbReference>